<accession>A0A8T1YBV9</accession>
<gene>
    <name evidence="5" type="ORF">ISN45_Aa07g030270</name>
</gene>
<keyword evidence="6" id="KW-1185">Reference proteome</keyword>
<dbReference type="SMART" id="SM00645">
    <property type="entry name" value="Pept_C1"/>
    <property type="match status" value="1"/>
</dbReference>
<reference evidence="5 6" key="1">
    <citation type="submission" date="2020-12" db="EMBL/GenBank/DDBJ databases">
        <title>Concerted genomic and epigenomic changes stabilize Arabidopsis allopolyploids.</title>
        <authorList>
            <person name="Chen Z."/>
        </authorList>
    </citation>
    <scope>NUCLEOTIDE SEQUENCE [LARGE SCALE GENOMIC DNA]</scope>
    <source>
        <strain evidence="5">Allo738</strain>
        <tissue evidence="5">Leaf</tissue>
    </source>
</reference>
<keyword evidence="1" id="KW-0645">Protease</keyword>
<feature type="domain" description="Peptidase C1A papain C-terminal" evidence="4">
    <location>
        <begin position="61"/>
        <end position="191"/>
    </location>
</feature>
<proteinExistence type="predicted"/>
<dbReference type="Pfam" id="PF00112">
    <property type="entry name" value="Peptidase_C1"/>
    <property type="match status" value="1"/>
</dbReference>
<evidence type="ECO:0000256" key="2">
    <source>
        <dbReference type="ARBA" id="ARBA00022801"/>
    </source>
</evidence>
<protein>
    <submittedName>
        <fullName evidence="5">Papain-like cysteine peptidase superfamily</fullName>
    </submittedName>
</protein>
<comment type="caution">
    <text evidence="5">The sequence shown here is derived from an EMBL/GenBank/DDBJ whole genome shotgun (WGS) entry which is preliminary data.</text>
</comment>
<evidence type="ECO:0000256" key="1">
    <source>
        <dbReference type="ARBA" id="ARBA00022670"/>
    </source>
</evidence>
<dbReference type="InterPro" id="IPR000668">
    <property type="entry name" value="Peptidase_C1A_C"/>
</dbReference>
<sequence length="191" mass="21388">MKLGLKFSPKLRWLRDIAAGIVIYTPAGHNQRPEAHLNRFFRLAIFRRNSIGVNKEPSHLLKTRVCVVHFLATKELVSLSEQQLVDCDHECDPAQANSCDSGCSGGLMNNAFEYALKAGGLMKEEDYPYTGRDHTACKFDKSKIAASVSNFSDVDANLHRRSLVSICMFKEPRPWSALGWVRFIGLCTNPS</sequence>
<evidence type="ECO:0000259" key="4">
    <source>
        <dbReference type="SMART" id="SM00645"/>
    </source>
</evidence>
<evidence type="ECO:0000313" key="5">
    <source>
        <dbReference type="EMBL" id="KAG7543099.1"/>
    </source>
</evidence>
<dbReference type="GO" id="GO:0006508">
    <property type="term" value="P:proteolysis"/>
    <property type="evidence" value="ECO:0007669"/>
    <property type="project" value="UniProtKB-KW"/>
</dbReference>
<name>A0A8T1YBV9_9BRAS</name>
<keyword evidence="2" id="KW-0378">Hydrolase</keyword>
<evidence type="ECO:0000256" key="3">
    <source>
        <dbReference type="ARBA" id="ARBA00022807"/>
    </source>
</evidence>
<dbReference type="AlphaFoldDB" id="A0A8T1YBV9"/>
<dbReference type="EMBL" id="JAEFBK010000012">
    <property type="protein sequence ID" value="KAG7543099.1"/>
    <property type="molecule type" value="Genomic_DNA"/>
</dbReference>
<dbReference type="InterPro" id="IPR013128">
    <property type="entry name" value="Peptidase_C1A"/>
</dbReference>
<evidence type="ECO:0000313" key="6">
    <source>
        <dbReference type="Proteomes" id="UP000694240"/>
    </source>
</evidence>
<dbReference type="GO" id="GO:0008234">
    <property type="term" value="F:cysteine-type peptidase activity"/>
    <property type="evidence" value="ECO:0007669"/>
    <property type="project" value="UniProtKB-KW"/>
</dbReference>
<organism evidence="5 6">
    <name type="scientific">Arabidopsis thaliana x Arabidopsis arenosa</name>
    <dbReference type="NCBI Taxonomy" id="1240361"/>
    <lineage>
        <taxon>Eukaryota</taxon>
        <taxon>Viridiplantae</taxon>
        <taxon>Streptophyta</taxon>
        <taxon>Embryophyta</taxon>
        <taxon>Tracheophyta</taxon>
        <taxon>Spermatophyta</taxon>
        <taxon>Magnoliopsida</taxon>
        <taxon>eudicotyledons</taxon>
        <taxon>Gunneridae</taxon>
        <taxon>Pentapetalae</taxon>
        <taxon>rosids</taxon>
        <taxon>malvids</taxon>
        <taxon>Brassicales</taxon>
        <taxon>Brassicaceae</taxon>
        <taxon>Camelineae</taxon>
        <taxon>Arabidopsis</taxon>
    </lineage>
</organism>
<dbReference type="PANTHER" id="PTHR12411">
    <property type="entry name" value="CYSTEINE PROTEASE FAMILY C1-RELATED"/>
    <property type="match status" value="1"/>
</dbReference>
<dbReference type="Proteomes" id="UP000694240">
    <property type="component" value="Chromosome 12"/>
</dbReference>
<keyword evidence="3" id="KW-0788">Thiol protease</keyword>